<gene>
    <name evidence="1" type="primary">traH_2</name>
    <name evidence="1" type="ORF">NCTC204_07060</name>
</gene>
<proteinExistence type="predicted"/>
<evidence type="ECO:0000313" key="2">
    <source>
        <dbReference type="Proteomes" id="UP000255192"/>
    </source>
</evidence>
<dbReference type="Proteomes" id="UP000255192">
    <property type="component" value="Unassembled WGS sequence"/>
</dbReference>
<organism evidence="1 2">
    <name type="scientific">Klebsiella pneumoniae</name>
    <dbReference type="NCBI Taxonomy" id="573"/>
    <lineage>
        <taxon>Bacteria</taxon>
        <taxon>Pseudomonadati</taxon>
        <taxon>Pseudomonadota</taxon>
        <taxon>Gammaproteobacteria</taxon>
        <taxon>Enterobacterales</taxon>
        <taxon>Enterobacteriaceae</taxon>
        <taxon>Klebsiella/Raoultella group</taxon>
        <taxon>Klebsiella</taxon>
        <taxon>Klebsiella pneumoniae complex</taxon>
    </lineage>
</organism>
<dbReference type="AlphaFoldDB" id="A0A378P3Q9"/>
<accession>A0A378P3Q9</accession>
<dbReference type="InterPro" id="IPR010927">
    <property type="entry name" value="T4SS_TraH"/>
</dbReference>
<dbReference type="Pfam" id="PF06122">
    <property type="entry name" value="TraH"/>
    <property type="match status" value="1"/>
</dbReference>
<reference evidence="1 2" key="1">
    <citation type="submission" date="2018-06" db="EMBL/GenBank/DDBJ databases">
        <authorList>
            <consortium name="Pathogen Informatics"/>
            <person name="Doyle S."/>
        </authorList>
    </citation>
    <scope>NUCLEOTIDE SEQUENCE [LARGE SCALE GENOMIC DNA]</scope>
    <source>
        <strain evidence="1 2">NCTC204</strain>
    </source>
</reference>
<name>A0A378P3Q9_KLEPN</name>
<dbReference type="EMBL" id="UGMD01000004">
    <property type="protein sequence ID" value="STY78731.1"/>
    <property type="molecule type" value="Genomic_DNA"/>
</dbReference>
<protein>
    <submittedName>
        <fullName evidence="1">Conjugal transfer pilus assembly protein TraH</fullName>
    </submittedName>
</protein>
<evidence type="ECO:0000313" key="1">
    <source>
        <dbReference type="EMBL" id="STY78731.1"/>
    </source>
</evidence>
<sequence length="212" mass="23291">MSLVGTVIYDDKGNPTFLAPRGGSDSIFDTLLNGGTAKIYRCNDNNECLKPSASEFTLSSSQGMTNRVRTMLQSIFAKGRTDTKLTDNEKALISSTRVKILRYAIDSASLGMDDSVLTSLSEYIASDMVMSYIGGLIDLAESSASGSLNTEDENTRFRDNLLSVRSQLGQRVSRIQMQQNGLIEFDNNLNQMRQQLSSNMSDKVLSNYDYGG</sequence>